<reference evidence="4" key="1">
    <citation type="submission" date="2024-01" db="EMBL/GenBank/DDBJ databases">
        <title>First draft genome sequence data of TA4-1, the type strain of Gram-positive actinobacterium Streptomyces chiangmaiensis.</title>
        <authorList>
            <person name="Yasawong M."/>
            <person name="Nantapong N."/>
        </authorList>
    </citation>
    <scope>NUCLEOTIDE SEQUENCE</scope>
    <source>
        <strain evidence="4">TA4-1</strain>
    </source>
</reference>
<evidence type="ECO:0000256" key="1">
    <source>
        <dbReference type="ARBA" id="ARBA00006034"/>
    </source>
</evidence>
<sequence>MTAPPSGLVATLLSTTCAAVLARAEHACIGVSPFNSYFLAGRIRQIARWAYERFARVDFFVPDGPSA</sequence>
<organism evidence="4 5">
    <name type="scientific">Streptomyces chiangmaiensis</name>
    <dbReference type="NCBI Taxonomy" id="766497"/>
    <lineage>
        <taxon>Bacteria</taxon>
        <taxon>Bacillati</taxon>
        <taxon>Actinomycetota</taxon>
        <taxon>Actinomycetes</taxon>
        <taxon>Kitasatosporales</taxon>
        <taxon>Streptomycetaceae</taxon>
        <taxon>Streptomyces</taxon>
    </lineage>
</organism>
<accession>A0ABU7FMS9</accession>
<gene>
    <name evidence="4" type="ORF">VXC91_26470</name>
</gene>
<dbReference type="RefSeq" id="WP_329509845.1">
    <property type="nucleotide sequence ID" value="NZ_BAAAYZ010000132.1"/>
</dbReference>
<proteinExistence type="inferred from homology"/>
<keyword evidence="5" id="KW-1185">Reference proteome</keyword>
<keyword evidence="2" id="KW-0808">Transferase</keyword>
<dbReference type="InterPro" id="IPR038622">
    <property type="entry name" value="CDPS_sf"/>
</dbReference>
<evidence type="ECO:0000313" key="5">
    <source>
        <dbReference type="Proteomes" id="UP001333996"/>
    </source>
</evidence>
<dbReference type="InterPro" id="IPR030903">
    <property type="entry name" value="CDPS"/>
</dbReference>
<dbReference type="EMBL" id="JAYWVC010000108">
    <property type="protein sequence ID" value="MED7825435.1"/>
    <property type="molecule type" value="Genomic_DNA"/>
</dbReference>
<evidence type="ECO:0000313" key="4">
    <source>
        <dbReference type="EMBL" id="MED7825435.1"/>
    </source>
</evidence>
<evidence type="ECO:0000256" key="2">
    <source>
        <dbReference type="ARBA" id="ARBA00022679"/>
    </source>
</evidence>
<protein>
    <recommendedName>
        <fullName evidence="3">Cyclodipeptide synthase</fullName>
    </recommendedName>
</protein>
<name>A0ABU7FMS9_9ACTN</name>
<dbReference type="Proteomes" id="UP001333996">
    <property type="component" value="Unassembled WGS sequence"/>
</dbReference>
<dbReference type="NCBIfam" id="TIGR04539">
    <property type="entry name" value="tRNA_cyclodipep"/>
    <property type="match status" value="1"/>
</dbReference>
<comment type="similarity">
    <text evidence="1">Belongs to the CDPS family.</text>
</comment>
<dbReference type="Gene3D" id="3.40.50.11710">
    <property type="entry name" value="Cyclodipeptide synthase"/>
    <property type="match status" value="1"/>
</dbReference>
<evidence type="ECO:0000256" key="3">
    <source>
        <dbReference type="ARBA" id="ARBA00030771"/>
    </source>
</evidence>
<dbReference type="Pfam" id="PF16715">
    <property type="entry name" value="CDPS"/>
    <property type="match status" value="1"/>
</dbReference>
<comment type="caution">
    <text evidence="4">The sequence shown here is derived from an EMBL/GenBank/DDBJ whole genome shotgun (WGS) entry which is preliminary data.</text>
</comment>